<dbReference type="GO" id="GO:0061630">
    <property type="term" value="F:ubiquitin protein ligase activity"/>
    <property type="evidence" value="ECO:0007669"/>
    <property type="project" value="TreeGrafter"/>
</dbReference>
<evidence type="ECO:0000259" key="5">
    <source>
        <dbReference type="PROSITE" id="PS50237"/>
    </source>
</evidence>
<dbReference type="PROSITE" id="PS50237">
    <property type="entry name" value="HECT"/>
    <property type="match status" value="1"/>
</dbReference>
<dbReference type="Gene3D" id="2.130.10.30">
    <property type="entry name" value="Regulator of chromosome condensation 1/beta-lactamase-inhibitor protein II"/>
    <property type="match status" value="1"/>
</dbReference>
<dbReference type="InterPro" id="IPR051709">
    <property type="entry name" value="Ub-ligase/GTPase-reg"/>
</dbReference>
<dbReference type="InterPro" id="IPR035983">
    <property type="entry name" value="Hect_E3_ubiquitin_ligase"/>
</dbReference>
<feature type="domain" description="HECT" evidence="5">
    <location>
        <begin position="429"/>
        <end position="533"/>
    </location>
</feature>
<evidence type="ECO:0000313" key="6">
    <source>
        <dbReference type="EnsemblMetazoa" id="CJA17276a.1"/>
    </source>
</evidence>
<proteinExistence type="predicted"/>
<sequence length="533" mass="61042">MDQNDDMIKMRTLYASTAFHLIEKRTAPTAISDLIGSHVTRIAVGACHTIAIVKGGVYPFGLNSSGQLGNGKTLTQSTPRRTDELDHVTSVFAGYQQTFFIRSVGTIEQNEIVGPSCPLKYPIKITKNILEEKLKTGEKLDVIALLESVFSSLNCINQSFLYSDERRFNVGHERSHGVDLDQVMDTFMLIDESYAKKQYVDLIVDSFLIALESWSSKIRGVEALRIFLILPWLSEFTENVSMNTLHKLHLPFTRALCSINQGFGSTLELWWSKLSIRHFRRIVNVFKTAVRVNVKAEKQPVDCQLYLHVLHRLFVINKHTHTIPLETFYIDEINNLVDIKLDYWAKVTRQDPVKYEQNCWTYYPFLLNGAAKGDCVFAEARLKQMITVRQAQFNAVFNPFEQEYQENLNLTVGRDTIVIDTMNQMASLSTNELQLPLKVKIRGEEADDAGGVRKEFFLIVMRKILQPEYGMFVENEESRLVWFSGLPAELCEQDQFHQLGRLVGLAVYNQVLVPFPFPLMLYKVFSKNWASPL</sequence>
<dbReference type="GO" id="GO:0006511">
    <property type="term" value="P:ubiquitin-dependent protein catabolic process"/>
    <property type="evidence" value="ECO:0007669"/>
    <property type="project" value="TreeGrafter"/>
</dbReference>
<dbReference type="PANTHER" id="PTHR45622:SF76">
    <property type="entry name" value="HECT AND RLD DOMAIN CONTAINING E3 UBIQUITIN LIGASE 4, ISOFORM C"/>
    <property type="match status" value="1"/>
</dbReference>
<dbReference type="AlphaFoldDB" id="A0A8R1I719"/>
<dbReference type="GO" id="GO:0005737">
    <property type="term" value="C:cytoplasm"/>
    <property type="evidence" value="ECO:0007669"/>
    <property type="project" value="TreeGrafter"/>
</dbReference>
<protein>
    <submittedName>
        <fullName evidence="6">HECT domain-containing protein</fullName>
    </submittedName>
</protein>
<comment type="caution">
    <text evidence="3">Lacks conserved residue(s) required for the propagation of feature annotation.</text>
</comment>
<dbReference type="EnsemblMetazoa" id="CJA17276a.1">
    <property type="protein sequence ID" value="CJA17276a.1"/>
    <property type="gene ID" value="WBGene00136480"/>
</dbReference>
<dbReference type="InterPro" id="IPR009091">
    <property type="entry name" value="RCC1/BLIP-II"/>
</dbReference>
<dbReference type="GO" id="GO:0016567">
    <property type="term" value="P:protein ubiquitination"/>
    <property type="evidence" value="ECO:0007669"/>
    <property type="project" value="TreeGrafter"/>
</dbReference>
<keyword evidence="2 3" id="KW-0833">Ubl conjugation pathway</keyword>
<accession>A0A8R1I719</accession>
<dbReference type="Proteomes" id="UP000005237">
    <property type="component" value="Unassembled WGS sequence"/>
</dbReference>
<dbReference type="PANTHER" id="PTHR45622">
    <property type="entry name" value="UBIQUITIN-PROTEIN LIGASE E3A-RELATED"/>
    <property type="match status" value="1"/>
</dbReference>
<keyword evidence="7" id="KW-1185">Reference proteome</keyword>
<dbReference type="SUPFAM" id="SSF56204">
    <property type="entry name" value="Hect, E3 ligase catalytic domain"/>
    <property type="match status" value="1"/>
</dbReference>
<evidence type="ECO:0000256" key="2">
    <source>
        <dbReference type="ARBA" id="ARBA00022786"/>
    </source>
</evidence>
<reference evidence="6" key="2">
    <citation type="submission" date="2022-06" db="UniProtKB">
        <authorList>
            <consortium name="EnsemblMetazoa"/>
        </authorList>
    </citation>
    <scope>IDENTIFICATION</scope>
    <source>
        <strain evidence="6">DF5081</strain>
    </source>
</reference>
<name>A0A8R1I719_CAEJA</name>
<dbReference type="PROSITE" id="PS50012">
    <property type="entry name" value="RCC1_3"/>
    <property type="match status" value="1"/>
</dbReference>
<evidence type="ECO:0000256" key="4">
    <source>
        <dbReference type="PROSITE-ProRule" id="PRU00235"/>
    </source>
</evidence>
<dbReference type="InterPro" id="IPR000408">
    <property type="entry name" value="Reg_chr_condens"/>
</dbReference>
<dbReference type="InterPro" id="IPR000569">
    <property type="entry name" value="HECT_dom"/>
</dbReference>
<dbReference type="Pfam" id="PF00632">
    <property type="entry name" value="HECT"/>
    <property type="match status" value="1"/>
</dbReference>
<evidence type="ECO:0000256" key="1">
    <source>
        <dbReference type="ARBA" id="ARBA00022737"/>
    </source>
</evidence>
<organism evidence="6 7">
    <name type="scientific">Caenorhabditis japonica</name>
    <dbReference type="NCBI Taxonomy" id="281687"/>
    <lineage>
        <taxon>Eukaryota</taxon>
        <taxon>Metazoa</taxon>
        <taxon>Ecdysozoa</taxon>
        <taxon>Nematoda</taxon>
        <taxon>Chromadorea</taxon>
        <taxon>Rhabditida</taxon>
        <taxon>Rhabditina</taxon>
        <taxon>Rhabditomorpha</taxon>
        <taxon>Rhabditoidea</taxon>
        <taxon>Rhabditidae</taxon>
        <taxon>Peloderinae</taxon>
        <taxon>Caenorhabditis</taxon>
    </lineage>
</organism>
<keyword evidence="1" id="KW-0677">Repeat</keyword>
<dbReference type="Pfam" id="PF00415">
    <property type="entry name" value="RCC1"/>
    <property type="match status" value="1"/>
</dbReference>
<reference evidence="7" key="1">
    <citation type="submission" date="2010-08" db="EMBL/GenBank/DDBJ databases">
        <authorList>
            <consortium name="Caenorhabditis japonica Sequencing Consortium"/>
            <person name="Wilson R.K."/>
        </authorList>
    </citation>
    <scope>NUCLEOTIDE SEQUENCE [LARGE SCALE GENOMIC DNA]</scope>
    <source>
        <strain evidence="7">DF5081</strain>
    </source>
</reference>
<feature type="repeat" description="RCC1" evidence="4">
    <location>
        <begin position="55"/>
        <end position="104"/>
    </location>
</feature>
<dbReference type="SUPFAM" id="SSF50985">
    <property type="entry name" value="RCC1/BLIP-II"/>
    <property type="match status" value="1"/>
</dbReference>
<evidence type="ECO:0000256" key="3">
    <source>
        <dbReference type="PROSITE-ProRule" id="PRU00104"/>
    </source>
</evidence>
<evidence type="ECO:0000313" key="7">
    <source>
        <dbReference type="Proteomes" id="UP000005237"/>
    </source>
</evidence>
<dbReference type="Gene3D" id="3.90.1750.10">
    <property type="entry name" value="Hect, E3 ligase catalytic domains"/>
    <property type="match status" value="1"/>
</dbReference>